<reference evidence="2" key="1">
    <citation type="submission" date="2021-07" db="EMBL/GenBank/DDBJ databases">
        <title>Characterization of violacein-producing bacteria and related species.</title>
        <authorList>
            <person name="Wilson H.S."/>
            <person name="De Leon M.E."/>
        </authorList>
    </citation>
    <scope>NUCLEOTIDE SEQUENCE</scope>
    <source>
        <strain evidence="2">HSC-15S17</strain>
    </source>
</reference>
<evidence type="ECO:0000259" key="1">
    <source>
        <dbReference type="Pfam" id="PF03472"/>
    </source>
</evidence>
<evidence type="ECO:0000313" key="2">
    <source>
        <dbReference type="EMBL" id="MBV6322705.1"/>
    </source>
</evidence>
<gene>
    <name evidence="2" type="ORF">KVP70_17360</name>
    <name evidence="3" type="ORF">L1274_004661</name>
</gene>
<dbReference type="Proteomes" id="UP001155901">
    <property type="component" value="Unassembled WGS sequence"/>
</dbReference>
<dbReference type="GO" id="GO:0003677">
    <property type="term" value="F:DNA binding"/>
    <property type="evidence" value="ECO:0007669"/>
    <property type="project" value="UniProtKB-KW"/>
</dbReference>
<dbReference type="Proteomes" id="UP001162889">
    <property type="component" value="Unassembled WGS sequence"/>
</dbReference>
<keyword evidence="5" id="KW-1185">Reference proteome</keyword>
<dbReference type="EMBL" id="JAHTGR010000008">
    <property type="protein sequence ID" value="MBV6322705.1"/>
    <property type="molecule type" value="Genomic_DNA"/>
</dbReference>
<evidence type="ECO:0000313" key="3">
    <source>
        <dbReference type="EMBL" id="MCP2010919.1"/>
    </source>
</evidence>
<evidence type="ECO:0000313" key="5">
    <source>
        <dbReference type="Proteomes" id="UP001162889"/>
    </source>
</evidence>
<dbReference type="EMBL" id="JALJZU010000009">
    <property type="protein sequence ID" value="MCP2010919.1"/>
    <property type="molecule type" value="Genomic_DNA"/>
</dbReference>
<name>A0AA41L8Z6_9BURK</name>
<dbReference type="InterPro" id="IPR005143">
    <property type="entry name" value="TF_LuxR_autoind-bd_dom"/>
</dbReference>
<feature type="domain" description="Transcription factor LuxR-like autoinducer-binding" evidence="1">
    <location>
        <begin position="20"/>
        <end position="131"/>
    </location>
</feature>
<organism evidence="2 4">
    <name type="scientific">Duganella violaceipulchra</name>
    <dbReference type="NCBI Taxonomy" id="2849652"/>
    <lineage>
        <taxon>Bacteria</taxon>
        <taxon>Pseudomonadati</taxon>
        <taxon>Pseudomonadota</taxon>
        <taxon>Betaproteobacteria</taxon>
        <taxon>Burkholderiales</taxon>
        <taxon>Oxalobacteraceae</taxon>
        <taxon>Telluria group</taxon>
        <taxon>Duganella</taxon>
    </lineage>
</organism>
<accession>A0AA41L8Z6</accession>
<dbReference type="Pfam" id="PF03472">
    <property type="entry name" value="Autoind_bind"/>
    <property type="match status" value="1"/>
</dbReference>
<reference evidence="3" key="2">
    <citation type="submission" date="2022-03" db="EMBL/GenBank/DDBJ databases">
        <title>Genome Encyclopedia of Bacteria and Archaea VI: Functional Genomics of Type Strains.</title>
        <authorList>
            <person name="Whitman W."/>
        </authorList>
    </citation>
    <scope>NUCLEOTIDE SEQUENCE</scope>
    <source>
        <strain evidence="3">HSC-15S17</strain>
    </source>
</reference>
<proteinExistence type="predicted"/>
<protein>
    <submittedName>
        <fullName evidence="2">Autoinducer binding domain-containing protein</fullName>
    </submittedName>
    <submittedName>
        <fullName evidence="3">DNA-binding CsgD family transcriptional regulator</fullName>
    </submittedName>
</protein>
<sequence length="245" mass="28005">MSLTTYAYSALEQIHACDSPAELTDFTQRLIGDLGATSYVYSIHITDDHMPEQFSQRHVMSSDEEWCELYNKRRWFMNDPFLEYAKRNSSPVCGSEVLPRTQGQQDMLQMAGKYGFLSGILVPTHSSNNVEERLSMLYVGADAPPEVGEPQLKTFRIFYRALGMELMDWWINHLREKAAEKFKLNEEEIELLQLSKNGCVVSEIGAKLSMKPSNLYRKFDIIKDKFNVEKIGEAVRAANRCGLLG</sequence>
<comment type="caution">
    <text evidence="2">The sequence shown here is derived from an EMBL/GenBank/DDBJ whole genome shotgun (WGS) entry which is preliminary data.</text>
</comment>
<keyword evidence="3" id="KW-0238">DNA-binding</keyword>
<dbReference type="RefSeq" id="WP_217943451.1">
    <property type="nucleotide sequence ID" value="NZ_JAHTGR010000008.1"/>
</dbReference>
<evidence type="ECO:0000313" key="4">
    <source>
        <dbReference type="Proteomes" id="UP001155901"/>
    </source>
</evidence>
<dbReference type="AlphaFoldDB" id="A0AA41L8Z6"/>